<evidence type="ECO:0000313" key="4">
    <source>
        <dbReference type="Proteomes" id="UP000838412"/>
    </source>
</evidence>
<name>A0A8K0A862_BRALA</name>
<evidence type="ECO:0000256" key="1">
    <source>
        <dbReference type="SAM" id="MobiDB-lite"/>
    </source>
</evidence>
<organism evidence="3 4">
    <name type="scientific">Branchiostoma lanceolatum</name>
    <name type="common">Common lancelet</name>
    <name type="synonym">Amphioxus lanceolatum</name>
    <dbReference type="NCBI Taxonomy" id="7740"/>
    <lineage>
        <taxon>Eukaryota</taxon>
        <taxon>Metazoa</taxon>
        <taxon>Chordata</taxon>
        <taxon>Cephalochordata</taxon>
        <taxon>Leptocardii</taxon>
        <taxon>Amphioxiformes</taxon>
        <taxon>Branchiostomatidae</taxon>
        <taxon>Branchiostoma</taxon>
    </lineage>
</organism>
<feature type="transmembrane region" description="Helical" evidence="2">
    <location>
        <begin position="58"/>
        <end position="80"/>
    </location>
</feature>
<evidence type="ECO:0000313" key="3">
    <source>
        <dbReference type="EMBL" id="CAH1270598.1"/>
    </source>
</evidence>
<feature type="compositionally biased region" description="Polar residues" evidence="1">
    <location>
        <begin position="146"/>
        <end position="162"/>
    </location>
</feature>
<keyword evidence="4" id="KW-1185">Reference proteome</keyword>
<protein>
    <submittedName>
        <fullName evidence="3">Hypp4365 protein</fullName>
    </submittedName>
</protein>
<dbReference type="OrthoDB" id="10048318at2759"/>
<feature type="region of interest" description="Disordered" evidence="1">
    <location>
        <begin position="136"/>
        <end position="173"/>
    </location>
</feature>
<dbReference type="Proteomes" id="UP000838412">
    <property type="component" value="Chromosome 7"/>
</dbReference>
<sequence>MHTSIEAATSQGASTIKATTAQAVSTAAATNAAEATTESPATLVTCKNYDFLCTLDDIPIIALLVAPGVGLLLISVVIAVSCGACRRRADEDDEIFLERERTSQIAMHDYRSNMAASSVDGDDDFSRRQKTNPAYMEDDELAMSPYNHSQKNYGRPSVSSGSDRMAMDNNRSKRKRCPLSFVLPYIQRQRMSMASVDRPYGDDQRRPGPHYPEDDMRHPPAVDPRGRPAQYGDDPRRPGPRYGDMAGPRYMEEDPRRPPPDSRGRPKPPMDRDDGRRPLAAGSMYDKSEPRGGPRPQPRESVAAGKRNWAKQSAAQHDVPPADYDDGFPNPRSSYAGFRQDTNNYY</sequence>
<reference evidence="3" key="1">
    <citation type="submission" date="2022-01" db="EMBL/GenBank/DDBJ databases">
        <authorList>
            <person name="Braso-Vives M."/>
        </authorList>
    </citation>
    <scope>NUCLEOTIDE SEQUENCE</scope>
</reference>
<keyword evidence="2" id="KW-0812">Transmembrane</keyword>
<proteinExistence type="predicted"/>
<feature type="compositionally biased region" description="Basic and acidic residues" evidence="1">
    <location>
        <begin position="250"/>
        <end position="277"/>
    </location>
</feature>
<evidence type="ECO:0000256" key="2">
    <source>
        <dbReference type="SAM" id="Phobius"/>
    </source>
</evidence>
<dbReference type="AlphaFoldDB" id="A0A8K0A862"/>
<keyword evidence="2" id="KW-0472">Membrane</keyword>
<feature type="compositionally biased region" description="Basic and acidic residues" evidence="1">
    <location>
        <begin position="199"/>
        <end position="226"/>
    </location>
</feature>
<feature type="region of interest" description="Disordered" evidence="1">
    <location>
        <begin position="192"/>
        <end position="346"/>
    </location>
</feature>
<dbReference type="EMBL" id="OV696692">
    <property type="protein sequence ID" value="CAH1270598.1"/>
    <property type="molecule type" value="Genomic_DNA"/>
</dbReference>
<keyword evidence="2" id="KW-1133">Transmembrane helix</keyword>
<gene>
    <name evidence="3" type="primary">Hypp4365</name>
    <name evidence="3" type="ORF">BLAG_LOCUS22831</name>
</gene>
<accession>A0A8K0A862</accession>